<evidence type="ECO:0000256" key="1">
    <source>
        <dbReference type="SAM" id="Phobius"/>
    </source>
</evidence>
<dbReference type="GO" id="GO:0004190">
    <property type="term" value="F:aspartic-type endopeptidase activity"/>
    <property type="evidence" value="ECO:0007669"/>
    <property type="project" value="UniProtKB-EC"/>
</dbReference>
<dbReference type="RefSeq" id="WP_144907984.1">
    <property type="nucleotide sequence ID" value="NZ_JACHOA010000010.1"/>
</dbReference>
<feature type="transmembrane region" description="Helical" evidence="1">
    <location>
        <begin position="6"/>
        <end position="23"/>
    </location>
</feature>
<organism evidence="3 4">
    <name type="scientific">Novosphingobium taihuense</name>
    <dbReference type="NCBI Taxonomy" id="260085"/>
    <lineage>
        <taxon>Bacteria</taxon>
        <taxon>Pseudomonadati</taxon>
        <taxon>Pseudomonadota</taxon>
        <taxon>Alphaproteobacteria</taxon>
        <taxon>Sphingomonadales</taxon>
        <taxon>Sphingomonadaceae</taxon>
        <taxon>Novosphingobium</taxon>
    </lineage>
</organism>
<keyword evidence="1" id="KW-1133">Transmembrane helix</keyword>
<evidence type="ECO:0000313" key="4">
    <source>
        <dbReference type="Proteomes" id="UP000538566"/>
    </source>
</evidence>
<sequence length="157" mass="16679">MMLTTTSVLLGLLIGILLLAAYFDVRFRRLPNWLTLVTMLIGLGHLYAFSGSFEQVGSGLLHAVIALVVGMLLFRAAMVGGGDAKYYAAVAAGIPLTGGVKLLVLTAVSGLFAVVLWFIVRRSLGKTVTAGDKNDFAKFPLGVAISLGSLAYWTTWV</sequence>
<protein>
    <submittedName>
        <fullName evidence="3">Prepilin peptidase CpaA</fullName>
        <ecNumber evidence="3">3.4.23.43</ecNumber>
    </submittedName>
</protein>
<dbReference type="EC" id="3.4.23.43" evidence="3"/>
<keyword evidence="1" id="KW-0472">Membrane</keyword>
<feature type="domain" description="Prepilin type IV endopeptidase peptidase" evidence="2">
    <location>
        <begin position="12"/>
        <end position="113"/>
    </location>
</feature>
<feature type="transmembrane region" description="Helical" evidence="1">
    <location>
        <begin position="86"/>
        <end position="119"/>
    </location>
</feature>
<comment type="caution">
    <text evidence="3">The sequence shown here is derived from an EMBL/GenBank/DDBJ whole genome shotgun (WGS) entry which is preliminary data.</text>
</comment>
<dbReference type="EMBL" id="JACHOA010000010">
    <property type="protein sequence ID" value="MBB4615649.1"/>
    <property type="molecule type" value="Genomic_DNA"/>
</dbReference>
<name>A0A7W7EW26_9SPHN</name>
<reference evidence="3 4" key="1">
    <citation type="submission" date="2020-08" db="EMBL/GenBank/DDBJ databases">
        <title>Genomic Encyclopedia of Type Strains, Phase IV (KMG-IV): sequencing the most valuable type-strain genomes for metagenomic binning, comparative biology and taxonomic classification.</title>
        <authorList>
            <person name="Goeker M."/>
        </authorList>
    </citation>
    <scope>NUCLEOTIDE SEQUENCE [LARGE SCALE GENOMIC DNA]</scope>
    <source>
        <strain evidence="3 4">DSM 17507</strain>
    </source>
</reference>
<evidence type="ECO:0000313" key="3">
    <source>
        <dbReference type="EMBL" id="MBB4615649.1"/>
    </source>
</evidence>
<keyword evidence="1" id="KW-0812">Transmembrane</keyword>
<dbReference type="GO" id="GO:0016020">
    <property type="term" value="C:membrane"/>
    <property type="evidence" value="ECO:0007669"/>
    <property type="project" value="InterPro"/>
</dbReference>
<gene>
    <name evidence="3" type="ORF">GGR37_003949</name>
</gene>
<dbReference type="AlphaFoldDB" id="A0A7W7EW26"/>
<dbReference type="OrthoDB" id="5329005at2"/>
<feature type="transmembrane region" description="Helical" evidence="1">
    <location>
        <begin position="139"/>
        <end position="156"/>
    </location>
</feature>
<dbReference type="Gene3D" id="1.20.120.1220">
    <property type="match status" value="1"/>
</dbReference>
<evidence type="ECO:0000259" key="2">
    <source>
        <dbReference type="Pfam" id="PF01478"/>
    </source>
</evidence>
<accession>A0A7W7EW26</accession>
<dbReference type="InterPro" id="IPR000045">
    <property type="entry name" value="Prepilin_IV_endopep_pep"/>
</dbReference>
<feature type="transmembrane region" description="Helical" evidence="1">
    <location>
        <begin position="30"/>
        <end position="50"/>
    </location>
</feature>
<keyword evidence="4" id="KW-1185">Reference proteome</keyword>
<proteinExistence type="predicted"/>
<keyword evidence="3" id="KW-0378">Hydrolase</keyword>
<feature type="transmembrane region" description="Helical" evidence="1">
    <location>
        <begin position="56"/>
        <end position="74"/>
    </location>
</feature>
<dbReference type="Pfam" id="PF01478">
    <property type="entry name" value="Peptidase_A24"/>
    <property type="match status" value="1"/>
</dbReference>
<dbReference type="Proteomes" id="UP000538566">
    <property type="component" value="Unassembled WGS sequence"/>
</dbReference>